<gene>
    <name evidence="6" type="ORF">RAK27_13995</name>
</gene>
<evidence type="ECO:0000256" key="2">
    <source>
        <dbReference type="ARBA" id="ARBA00023163"/>
    </source>
</evidence>
<evidence type="ECO:0000256" key="1">
    <source>
        <dbReference type="ARBA" id="ARBA00023015"/>
    </source>
</evidence>
<feature type="domain" description="M protein trans-acting positive regulator (MGA) PRD" evidence="4">
    <location>
        <begin position="177"/>
        <end position="386"/>
    </location>
</feature>
<feature type="domain" description="Mga helix-turn-helix" evidence="3">
    <location>
        <begin position="73"/>
        <end position="158"/>
    </location>
</feature>
<dbReference type="Proteomes" id="UP001290462">
    <property type="component" value="Unassembled WGS sequence"/>
</dbReference>
<name>A0AAW9JSI3_CARML</name>
<sequence>MQSILNSIDSRQISFIEVLFFQDDWITLGTIAEKLDCSEKILRSNINIINNIYAPFQITTSVKRGIRILYPENYNLDFVYSVTLGNSYEFNFLELVFFNESLKKGEMVESLFISPSSLNRIVKKCTAFFSQFGIEIRTSPYQMVGDELKIQNFYVHYFLEKYLLDSSPFEDKELGLINTILDFFLKYYQDDSGFSNKKKLLFSAMTALTRLKNGHVRKIGKISKENEEIIHEILSHTNLVQSFRQLMGIELTKNMLIQLFYVFFHDDYILSTNIFPEKLHNPKVEEDFAIIDQFLESLSIKLGIELQNKELLVLKIYNARNFLFGKNYILHNKKIGFSQHIEQEYPLFSKILKKEIKAASFSTIEKENPSFFNEVLYELIIHWTNLTMELTKSVVPISIGIISDQGTEHAEFIRKLIDYRFGKYISASIIASENLKFNQNKYAMVIATMSYFYGDFFDIPVISINSVPNEHDWKNIQKKLQELSCFEGEMGTKYIKI</sequence>
<keyword evidence="1" id="KW-0805">Transcription regulation</keyword>
<dbReference type="AlphaFoldDB" id="A0AAW9JSI3"/>
<organism evidence="6 7">
    <name type="scientific">Carnobacterium maltaromaticum</name>
    <name type="common">Carnobacterium piscicola</name>
    <dbReference type="NCBI Taxonomy" id="2751"/>
    <lineage>
        <taxon>Bacteria</taxon>
        <taxon>Bacillati</taxon>
        <taxon>Bacillota</taxon>
        <taxon>Bacilli</taxon>
        <taxon>Lactobacillales</taxon>
        <taxon>Carnobacteriaceae</taxon>
        <taxon>Carnobacterium</taxon>
    </lineage>
</organism>
<dbReference type="Pfam" id="PF08270">
    <property type="entry name" value="PRD_Mga"/>
    <property type="match status" value="1"/>
</dbReference>
<keyword evidence="2" id="KW-0804">Transcription</keyword>
<evidence type="ECO:0000313" key="6">
    <source>
        <dbReference type="EMBL" id="MDZ5759770.1"/>
    </source>
</evidence>
<evidence type="ECO:0000259" key="3">
    <source>
        <dbReference type="Pfam" id="PF05043"/>
    </source>
</evidence>
<protein>
    <submittedName>
        <fullName evidence="6">M protein trans-acting positive regulator PRD domain-containing protein</fullName>
    </submittedName>
</protein>
<dbReference type="EMBL" id="JAVBVO010000004">
    <property type="protein sequence ID" value="MDZ5759770.1"/>
    <property type="molecule type" value="Genomic_DNA"/>
</dbReference>
<accession>A0AAW9JSI3</accession>
<dbReference type="PANTHER" id="PTHR30185:SF18">
    <property type="entry name" value="TRANSCRIPTIONAL REGULATOR MTLR"/>
    <property type="match status" value="1"/>
</dbReference>
<comment type="caution">
    <text evidence="6">The sequence shown here is derived from an EMBL/GenBank/DDBJ whole genome shotgun (WGS) entry which is preliminary data.</text>
</comment>
<dbReference type="InterPro" id="IPR013199">
    <property type="entry name" value="HTH_Mga_DNA-bd_dom"/>
</dbReference>
<dbReference type="InterPro" id="IPR013236">
    <property type="entry name" value="Mga_PRD_dom"/>
</dbReference>
<feature type="domain" description="M protein trans-acting positive regulator (MGA) HTH" evidence="5">
    <location>
        <begin position="8"/>
        <end position="52"/>
    </location>
</feature>
<evidence type="ECO:0000259" key="4">
    <source>
        <dbReference type="Pfam" id="PF08270"/>
    </source>
</evidence>
<dbReference type="RefSeq" id="WP_010052369.1">
    <property type="nucleotide sequence ID" value="NZ_CBCPKA010000002.1"/>
</dbReference>
<dbReference type="PANTHER" id="PTHR30185">
    <property type="entry name" value="CRYPTIC BETA-GLUCOSIDE BGL OPERON ANTITERMINATOR"/>
    <property type="match status" value="1"/>
</dbReference>
<proteinExistence type="predicted"/>
<reference evidence="6" key="1">
    <citation type="submission" date="2023-08" db="EMBL/GenBank/DDBJ databases">
        <title>Genomic characterization of piscicolin 126 produced by Carnobacterium maltaromaticum CM22 strain isolated from salmon (Salmo salar).</title>
        <authorList>
            <person name="Gonzalez-Gragera E."/>
            <person name="Garcia-Lopez J.D."/>
            <person name="Teso-Perez C."/>
            <person name="Gimenez-Hernandez I."/>
            <person name="Peralta-Sanchez J.M."/>
            <person name="Valdivia E."/>
            <person name="Montalban-Lopez M."/>
            <person name="Martin-Platero A.M."/>
            <person name="Banos A."/>
            <person name="Martinez-Bueno M."/>
        </authorList>
    </citation>
    <scope>NUCLEOTIDE SEQUENCE</scope>
    <source>
        <strain evidence="6">CM22</strain>
    </source>
</reference>
<dbReference type="InterPro" id="IPR050661">
    <property type="entry name" value="BglG_antiterminators"/>
</dbReference>
<evidence type="ECO:0000313" key="7">
    <source>
        <dbReference type="Proteomes" id="UP001290462"/>
    </source>
</evidence>
<evidence type="ECO:0000259" key="5">
    <source>
        <dbReference type="Pfam" id="PF08280"/>
    </source>
</evidence>
<dbReference type="InterPro" id="IPR007737">
    <property type="entry name" value="Mga_HTH"/>
</dbReference>
<dbReference type="Pfam" id="PF05043">
    <property type="entry name" value="Mga"/>
    <property type="match status" value="1"/>
</dbReference>
<dbReference type="Pfam" id="PF08280">
    <property type="entry name" value="HTH_Mga"/>
    <property type="match status" value="1"/>
</dbReference>